<evidence type="ECO:0000313" key="2">
    <source>
        <dbReference type="EMBL" id="EXC20574.1"/>
    </source>
</evidence>
<organism evidence="2 3">
    <name type="scientific">Morus notabilis</name>
    <dbReference type="NCBI Taxonomy" id="981085"/>
    <lineage>
        <taxon>Eukaryota</taxon>
        <taxon>Viridiplantae</taxon>
        <taxon>Streptophyta</taxon>
        <taxon>Embryophyta</taxon>
        <taxon>Tracheophyta</taxon>
        <taxon>Spermatophyta</taxon>
        <taxon>Magnoliopsida</taxon>
        <taxon>eudicotyledons</taxon>
        <taxon>Gunneridae</taxon>
        <taxon>Pentapetalae</taxon>
        <taxon>rosids</taxon>
        <taxon>fabids</taxon>
        <taxon>Rosales</taxon>
        <taxon>Moraceae</taxon>
        <taxon>Moreae</taxon>
        <taxon>Morus</taxon>
    </lineage>
</organism>
<keyword evidence="3" id="KW-1185">Reference proteome</keyword>
<dbReference type="AlphaFoldDB" id="W9S132"/>
<evidence type="ECO:0000256" key="1">
    <source>
        <dbReference type="SAM" id="MobiDB-lite"/>
    </source>
</evidence>
<evidence type="ECO:0000313" key="3">
    <source>
        <dbReference type="Proteomes" id="UP000030645"/>
    </source>
</evidence>
<dbReference type="EMBL" id="KE345919">
    <property type="protein sequence ID" value="EXC20574.1"/>
    <property type="molecule type" value="Genomic_DNA"/>
</dbReference>
<accession>W9S132</accession>
<feature type="region of interest" description="Disordered" evidence="1">
    <location>
        <begin position="21"/>
        <end position="40"/>
    </location>
</feature>
<sequence length="128" mass="14958">MQLYSHKVLAEKQAKISNSKDTGRFYRSPNGIPSSKGKTKPNFRRMHLAWWPNLKIVSLAAKEDFLKRAADLRLVIRVVCSPFDNPSQLTQIIHHQLSLCYMRKHTSVIITAKRPQHTIRKVEQRRRI</sequence>
<proteinExistence type="predicted"/>
<gene>
    <name evidence="2" type="ORF">L484_027129</name>
</gene>
<protein>
    <submittedName>
        <fullName evidence="2">Uncharacterized protein</fullName>
    </submittedName>
</protein>
<dbReference type="Proteomes" id="UP000030645">
    <property type="component" value="Unassembled WGS sequence"/>
</dbReference>
<reference evidence="3" key="1">
    <citation type="submission" date="2013-01" db="EMBL/GenBank/DDBJ databases">
        <title>Draft Genome Sequence of a Mulberry Tree, Morus notabilis C.K. Schneid.</title>
        <authorList>
            <person name="He N."/>
            <person name="Zhao S."/>
        </authorList>
    </citation>
    <scope>NUCLEOTIDE SEQUENCE</scope>
</reference>
<name>W9S132_9ROSA</name>